<evidence type="ECO:0000259" key="1">
    <source>
        <dbReference type="PROSITE" id="PS01124"/>
    </source>
</evidence>
<dbReference type="GO" id="GO:0003700">
    <property type="term" value="F:DNA-binding transcription factor activity"/>
    <property type="evidence" value="ECO:0007669"/>
    <property type="project" value="InterPro"/>
</dbReference>
<dbReference type="InterPro" id="IPR053142">
    <property type="entry name" value="PchR_regulatory_protein"/>
</dbReference>
<dbReference type="PANTHER" id="PTHR47893:SF1">
    <property type="entry name" value="REGULATORY PROTEIN PCHR"/>
    <property type="match status" value="1"/>
</dbReference>
<sequence>MHQIFNFPYQGLTRAIYLESKVLELVALKLKQAIADNSKSDSKCLKQEDILLCNADNPPSLIDLARKVGLNDYKLQLSFRYCFGTTAFGYLHSYRMEQARSLLEYNLT</sequence>
<proteinExistence type="predicted"/>
<dbReference type="PANTHER" id="PTHR47893">
    <property type="entry name" value="REGULATORY PROTEIN PCHR"/>
    <property type="match status" value="1"/>
</dbReference>
<organism evidence="2 3">
    <name type="scientific">Chroogloeocystis siderophila 5.2 s.c.1</name>
    <dbReference type="NCBI Taxonomy" id="247279"/>
    <lineage>
        <taxon>Bacteria</taxon>
        <taxon>Bacillati</taxon>
        <taxon>Cyanobacteriota</taxon>
        <taxon>Cyanophyceae</taxon>
        <taxon>Oscillatoriophycideae</taxon>
        <taxon>Chroococcales</taxon>
        <taxon>Chroococcaceae</taxon>
        <taxon>Chroogloeocystis</taxon>
    </lineage>
</organism>
<reference evidence="2 3" key="1">
    <citation type="submission" date="2016-11" db="EMBL/GenBank/DDBJ databases">
        <title>Draft Genome Sequences of Nine Cyanobacterial Strains from Diverse Habitats.</title>
        <authorList>
            <person name="Zhu T."/>
            <person name="Hou S."/>
            <person name="Lu X."/>
            <person name="Hess W.R."/>
        </authorList>
    </citation>
    <scope>NUCLEOTIDE SEQUENCE [LARGE SCALE GENOMIC DNA]</scope>
    <source>
        <strain evidence="2 3">5.2 s.c.1</strain>
    </source>
</reference>
<dbReference type="GO" id="GO:0043565">
    <property type="term" value="F:sequence-specific DNA binding"/>
    <property type="evidence" value="ECO:0007669"/>
    <property type="project" value="InterPro"/>
</dbReference>
<dbReference type="OrthoDB" id="7544370at2"/>
<dbReference type="RefSeq" id="WP_073547593.1">
    <property type="nucleotide sequence ID" value="NZ_CAWMVK010000001.1"/>
</dbReference>
<dbReference type="InterPro" id="IPR018060">
    <property type="entry name" value="HTH_AraC"/>
</dbReference>
<keyword evidence="3" id="KW-1185">Reference proteome</keyword>
<evidence type="ECO:0000313" key="2">
    <source>
        <dbReference type="EMBL" id="OKH29097.1"/>
    </source>
</evidence>
<comment type="caution">
    <text evidence="2">The sequence shown here is derived from an EMBL/GenBank/DDBJ whole genome shotgun (WGS) entry which is preliminary data.</text>
</comment>
<accession>A0A1U7HZR5</accession>
<feature type="domain" description="HTH araC/xylS-type" evidence="1">
    <location>
        <begin position="45"/>
        <end position="108"/>
    </location>
</feature>
<dbReference type="EMBL" id="MRCC01000001">
    <property type="protein sequence ID" value="OKH29097.1"/>
    <property type="molecule type" value="Genomic_DNA"/>
</dbReference>
<name>A0A1U7HZR5_9CHRO</name>
<dbReference type="PROSITE" id="PS01124">
    <property type="entry name" value="HTH_ARAC_FAMILY_2"/>
    <property type="match status" value="1"/>
</dbReference>
<gene>
    <name evidence="2" type="ORF">NIES1031_00370</name>
</gene>
<evidence type="ECO:0000313" key="3">
    <source>
        <dbReference type="Proteomes" id="UP000185984"/>
    </source>
</evidence>
<dbReference type="Gene3D" id="1.10.10.60">
    <property type="entry name" value="Homeodomain-like"/>
    <property type="match status" value="1"/>
</dbReference>
<dbReference type="AlphaFoldDB" id="A0A1U7HZR5"/>
<protein>
    <recommendedName>
        <fullName evidence="1">HTH araC/xylS-type domain-containing protein</fullName>
    </recommendedName>
</protein>
<dbReference type="Proteomes" id="UP000185984">
    <property type="component" value="Unassembled WGS sequence"/>
</dbReference>
<dbReference type="STRING" id="247279.NIES1031_00370"/>